<evidence type="ECO:0000313" key="1">
    <source>
        <dbReference type="Proteomes" id="UP000095286"/>
    </source>
</evidence>
<reference evidence="2" key="1">
    <citation type="submission" date="2016-11" db="UniProtKB">
        <authorList>
            <consortium name="WormBaseParasite"/>
        </authorList>
    </citation>
    <scope>IDENTIFICATION</scope>
    <source>
        <strain evidence="2">KR3021</strain>
    </source>
</reference>
<name>A0AC35TVU3_9BILA</name>
<accession>A0AC35TVU3</accession>
<dbReference type="Proteomes" id="UP000095286">
    <property type="component" value="Unplaced"/>
</dbReference>
<evidence type="ECO:0000313" key="2">
    <source>
        <dbReference type="WBParaSite" id="RSKR_0000493000.1"/>
    </source>
</evidence>
<organism evidence="1 2">
    <name type="scientific">Rhabditophanes sp. KR3021</name>
    <dbReference type="NCBI Taxonomy" id="114890"/>
    <lineage>
        <taxon>Eukaryota</taxon>
        <taxon>Metazoa</taxon>
        <taxon>Ecdysozoa</taxon>
        <taxon>Nematoda</taxon>
        <taxon>Chromadorea</taxon>
        <taxon>Rhabditida</taxon>
        <taxon>Tylenchina</taxon>
        <taxon>Panagrolaimomorpha</taxon>
        <taxon>Strongyloidoidea</taxon>
        <taxon>Alloionematidae</taxon>
        <taxon>Rhabditophanes</taxon>
    </lineage>
</organism>
<dbReference type="WBParaSite" id="RSKR_0000493000.1">
    <property type="protein sequence ID" value="RSKR_0000493000.1"/>
    <property type="gene ID" value="RSKR_0000493000"/>
</dbReference>
<protein>
    <submittedName>
        <fullName evidence="2">DUF4115 domain-containing protein</fullName>
    </submittedName>
</protein>
<proteinExistence type="predicted"/>
<sequence length="128" mass="13263">MFVIILLLLAIGAIFYLANDPSAIRKIKEYGGTPGPNDTNSSSAIPGVATAVPPNSTSLKKSPKKSDVKTPAATSSIRTAVSNVDSTRTAVSIRSKRVKKVGPVLGSASTQELKRDVEDLAASTPVGK</sequence>